<sequence>MISNIQIQIVALLLCRIMSFIAAAPIFSQKDFPNLAKIILGFGIIVSVFPEIDNFHLITNVLVFILMAAKEILVGLAMGYIGQLIFSAVSIAGQTIDFQVGFSLAQAYDTTFQIMSSQYGKMYYWLAVAIFFMMNLHQQLIVGVIKSFKIIPLTGGMADGATIQGVVRLFCQSFVVAVEIAAPLVVTMLVVNLLLGIISRSVPQLNVLMLSLSLQAGLSFIVVLIMLPNIIDFLQQILPHAVTNMEEFVRALK</sequence>
<dbReference type="PANTHER" id="PTHR30065">
    <property type="entry name" value="FLAGELLAR BIOSYNTHETIC PROTEIN FLIR"/>
    <property type="match status" value="1"/>
</dbReference>
<accession>A0A0A7RH00</accession>
<keyword evidence="5 10" id="KW-0812">Transmembrane</keyword>
<evidence type="ECO:0000256" key="9">
    <source>
        <dbReference type="NCBIfam" id="TIGR01400"/>
    </source>
</evidence>
<reference evidence="11" key="1">
    <citation type="journal article" date="2014" name="Appl. Environ. Microbiol.">
        <title>Detection and genomic characterization of motility in Lactobacillus curvatus: confirmation of motility in a species outside the Lactobacillus salivarius clade.</title>
        <authorList>
            <person name="Cousin F.J."/>
            <person name="Lynch S.M."/>
            <person name="Harris H.M."/>
            <person name="McCann A."/>
            <person name="Lynch D.B."/>
            <person name="Neville B.A."/>
            <person name="Irisawa T."/>
            <person name="Okada S."/>
            <person name="Endo A."/>
            <person name="O'Toole P.W."/>
        </authorList>
    </citation>
    <scope>NUCLEOTIDE SEQUENCE</scope>
    <source>
        <strain evidence="11">DSM 20605</strain>
    </source>
</reference>
<comment type="caution">
    <text evidence="10">Lacks conserved residue(s) required for the propagation of feature annotation.</text>
</comment>
<keyword evidence="11" id="KW-0969">Cilium</keyword>
<evidence type="ECO:0000256" key="2">
    <source>
        <dbReference type="ARBA" id="ARBA00009772"/>
    </source>
</evidence>
<dbReference type="RefSeq" id="WP_010580541.1">
    <property type="nucleotide sequence ID" value="NZ_AHYZ01000084.1"/>
</dbReference>
<feature type="transmembrane region" description="Helical" evidence="10">
    <location>
        <begin position="166"/>
        <end position="195"/>
    </location>
</feature>
<keyword evidence="11" id="KW-0282">Flagellum</keyword>
<dbReference type="OrthoDB" id="9807748at2"/>
<evidence type="ECO:0000256" key="5">
    <source>
        <dbReference type="ARBA" id="ARBA00022692"/>
    </source>
</evidence>
<dbReference type="Pfam" id="PF01311">
    <property type="entry name" value="Bac_export_1"/>
    <property type="match status" value="1"/>
</dbReference>
<dbReference type="GO" id="GO:0006605">
    <property type="term" value="P:protein targeting"/>
    <property type="evidence" value="ECO:0007669"/>
    <property type="project" value="UniProtKB-UniRule"/>
</dbReference>
<evidence type="ECO:0000256" key="10">
    <source>
        <dbReference type="RuleBase" id="RU362071"/>
    </source>
</evidence>
<feature type="transmembrane region" description="Helical" evidence="10">
    <location>
        <begin position="207"/>
        <end position="227"/>
    </location>
</feature>
<dbReference type="EMBL" id="KM886873">
    <property type="protein sequence ID" value="AJA34490.1"/>
    <property type="molecule type" value="Genomic_DNA"/>
</dbReference>
<dbReference type="GO" id="GO:0005886">
    <property type="term" value="C:plasma membrane"/>
    <property type="evidence" value="ECO:0007669"/>
    <property type="project" value="UniProtKB-SubCell"/>
</dbReference>
<name>A0A0A7RH00_9LACO</name>
<dbReference type="InterPro" id="IPR002010">
    <property type="entry name" value="T3SS_IM_R"/>
</dbReference>
<evidence type="ECO:0000256" key="3">
    <source>
        <dbReference type="ARBA" id="ARBA00021717"/>
    </source>
</evidence>
<comment type="subcellular location">
    <subcellularLocation>
        <location evidence="10">Cell membrane</location>
        <topology evidence="10">Multi-pass membrane protein</topology>
    </subcellularLocation>
    <subcellularLocation>
        <location evidence="10">Bacterial flagellum basal body</location>
    </subcellularLocation>
</comment>
<evidence type="ECO:0000256" key="7">
    <source>
        <dbReference type="ARBA" id="ARBA00023136"/>
    </source>
</evidence>
<dbReference type="GO" id="GO:0009425">
    <property type="term" value="C:bacterial-type flagellum basal body"/>
    <property type="evidence" value="ECO:0007669"/>
    <property type="project" value="UniProtKB-SubCell"/>
</dbReference>
<keyword evidence="4 10" id="KW-1003">Cell membrane</keyword>
<organism evidence="11">
    <name type="scientific">Liquorilactobacillus vini DSM 20605</name>
    <dbReference type="NCBI Taxonomy" id="1133569"/>
    <lineage>
        <taxon>Bacteria</taxon>
        <taxon>Bacillati</taxon>
        <taxon>Bacillota</taxon>
        <taxon>Bacilli</taxon>
        <taxon>Lactobacillales</taxon>
        <taxon>Lactobacillaceae</taxon>
        <taxon>Liquorilactobacillus</taxon>
    </lineage>
</organism>
<proteinExistence type="inferred from homology"/>
<feature type="transmembrane region" description="Helical" evidence="10">
    <location>
        <begin position="122"/>
        <end position="145"/>
    </location>
</feature>
<evidence type="ECO:0000313" key="11">
    <source>
        <dbReference type="EMBL" id="AJA34490.1"/>
    </source>
</evidence>
<dbReference type="InterPro" id="IPR006303">
    <property type="entry name" value="FliR"/>
</dbReference>
<keyword evidence="7 10" id="KW-0472">Membrane</keyword>
<dbReference type="NCBIfam" id="TIGR01400">
    <property type="entry name" value="fliR"/>
    <property type="match status" value="1"/>
</dbReference>
<protein>
    <recommendedName>
        <fullName evidence="3 9">Flagellar biosynthetic protein FliR</fullName>
    </recommendedName>
</protein>
<evidence type="ECO:0000256" key="1">
    <source>
        <dbReference type="ARBA" id="ARBA00002578"/>
    </source>
</evidence>
<gene>
    <name evidence="11" type="primary">fliR</name>
</gene>
<evidence type="ECO:0000256" key="4">
    <source>
        <dbReference type="ARBA" id="ARBA00022475"/>
    </source>
</evidence>
<keyword evidence="8 10" id="KW-0975">Bacterial flagellum</keyword>
<comment type="similarity">
    <text evidence="2 10">Belongs to the FliR/MopE/SpaR family.</text>
</comment>
<keyword evidence="11" id="KW-0966">Cell projection</keyword>
<comment type="function">
    <text evidence="1 10">Role in flagellar biosynthesis.</text>
</comment>
<keyword evidence="6 10" id="KW-1133">Transmembrane helix</keyword>
<dbReference type="PRINTS" id="PR00953">
    <property type="entry name" value="TYPE3IMRPROT"/>
</dbReference>
<evidence type="ECO:0000256" key="6">
    <source>
        <dbReference type="ARBA" id="ARBA00022989"/>
    </source>
</evidence>
<dbReference type="AlphaFoldDB" id="A0A0A7RH00"/>
<evidence type="ECO:0000256" key="8">
    <source>
        <dbReference type="ARBA" id="ARBA00023143"/>
    </source>
</evidence>
<dbReference type="PANTHER" id="PTHR30065:SF1">
    <property type="entry name" value="SURFACE PRESENTATION OF ANTIGENS PROTEIN SPAR"/>
    <property type="match status" value="1"/>
</dbReference>
<feature type="transmembrane region" description="Helical" evidence="10">
    <location>
        <begin position="7"/>
        <end position="26"/>
    </location>
</feature>
<dbReference type="GO" id="GO:0044780">
    <property type="term" value="P:bacterial-type flagellum assembly"/>
    <property type="evidence" value="ECO:0007669"/>
    <property type="project" value="UniProtKB-UniRule"/>
</dbReference>